<evidence type="ECO:0000313" key="3">
    <source>
        <dbReference type="Proteomes" id="UP000186817"/>
    </source>
</evidence>
<evidence type="ECO:0000313" key="2">
    <source>
        <dbReference type="EMBL" id="OLQ10182.1"/>
    </source>
</evidence>
<dbReference type="InterPro" id="IPR043502">
    <property type="entry name" value="DNA/RNA_pol_sf"/>
</dbReference>
<gene>
    <name evidence="2" type="ORF">AK812_SmicGene6059</name>
</gene>
<feature type="compositionally biased region" description="Basic and acidic residues" evidence="1">
    <location>
        <begin position="369"/>
        <end position="385"/>
    </location>
</feature>
<dbReference type="GO" id="GO:0003676">
    <property type="term" value="F:nucleic acid binding"/>
    <property type="evidence" value="ECO:0007669"/>
    <property type="project" value="InterPro"/>
</dbReference>
<dbReference type="EMBL" id="LSRX01000082">
    <property type="protein sequence ID" value="OLQ10182.1"/>
    <property type="molecule type" value="Genomic_DNA"/>
</dbReference>
<dbReference type="OrthoDB" id="475561at2759"/>
<feature type="compositionally biased region" description="Acidic residues" evidence="1">
    <location>
        <begin position="312"/>
        <end position="326"/>
    </location>
</feature>
<comment type="caution">
    <text evidence="2">The sequence shown here is derived from an EMBL/GenBank/DDBJ whole genome shotgun (WGS) entry which is preliminary data.</text>
</comment>
<dbReference type="SUPFAM" id="SSF56672">
    <property type="entry name" value="DNA/RNA polymerases"/>
    <property type="match status" value="1"/>
</dbReference>
<dbReference type="InterPro" id="IPR036397">
    <property type="entry name" value="RNaseH_sf"/>
</dbReference>
<feature type="region of interest" description="Disordered" evidence="1">
    <location>
        <begin position="729"/>
        <end position="765"/>
    </location>
</feature>
<proteinExistence type="predicted"/>
<name>A0A1Q9ERX0_SYMMI</name>
<sequence>MQTPSEERLVALLDQWSLQWTWRGRQRAIGAGAYERYCTLGLYAFGGNAPNVSKASSMKEACIAVNRFMRHRFPHGTWTSIAVLLNPRIGLHRDMQNMVGKLNHAITLGTFNGGPRFGASSGRNREETKQPALSQTSFALAATHVMKKPAAKKYSNFSRELGTGFAQIRSEGIETRRHIDTGNDRVLQGVQVAKSLWHPFDTMVQLPDLLLKAIFEQLTLSPLELSKLRLERLSKWRQWSVELQQEEQQARAKMHPNVRKVLGQKRTVLLERIAESLNWPGGLTKVCATRCVLDSGWSAMPRLPTYLGQVESSDEEAEAVEDSGEVEDVHSSSGATGSFLRVDADRGTADPPEASQNSDSSSEDSSSEAGHEDAWVVGEDFRNPESKPAAWKPDTVMYRHVRTGVVHIMAAGSSEEIFTCGRPLTKDHVEVADVPFLELRKCKQCEEIGLSSAEIAAITGTGVNTLSKLAFATVPPGQSPSDAQVQGLFGEGAVTAGTMAAAKRLIFEAHTLVVQELKTRVQRGDTGAPSTLASAEREERIAEQRGRITGLLHRGVEEPSHASYDLVYAMLSSDSLTYLGPDRFPTRQSELQGKKPGKELTIDGNSVTVRDKVPHQTCATGTELELTQALRRRALAFDLVKCASYDVMNRYHSNLIHRLQELPPPTYSKISVAQVLRADRAAFTRIAESLASIKRKPDGALPLDKALDEIIQDPSVSFHLLPLKASEQDDRKRKVYDDPKKPDDANKWKKPFKDNKGKGKWKDKDKVGTKGAKFIKMPKQLVGKASETGDGKRLCWAYNIDGCPNAEDGEDLAPAVDQPQTYLAKVMERVKGISLDECLILEVSPGSGRLTACMKRFQLDNSFSIDRAAGKCCAPRIVADLSTDEGRKQFANVLSESNLIYVHFSPPCNTTSRARLHQFAGAPAILRTDSCPDGVPNLQPSDQLRVDAANAYLEAIAAACKECFDRGVLVSLSNPESSFIWTTKPMRRLLQQVPMFVTSFHLCSFASPFKKAMKILHTLPRTLGIRMLQLLQRELQPGGKAIKRMCQLSRLWLEDAGGRVVVDVGQGSLSFGVYHEPQEFVAKALLEQHPCHLESLLPAELVHAIRVNHSKGAAVLGQERTETLRKRVARASELSADEEQLKNSFSPHRQKILHSKRLLLMKEMLDSVGHEDEDLISDLSTGFDLTGPLPRSHVFKDKYRPAAMAEETLRKSARLVRGQVLSAVKSSGDEVVDQGVLAATEKELAKGFVEGPVPESCIPPDGTITHRFGVVQGHSDDGPKIRPIDNYLSSLVNAVVSQSEQVPVHTLDVVAGMLSLWLHMSPLKSLSDGLVCKCWDLSAAYEQIPLSDKSFEKDSLFVIFCPKLRKHVIYKQRVMPFGAKASVTAFIRCRLQLASGQLFGRRAKVALHQLSRHPGGRLGESSLEACRFLRDMISSNKSRVLSRQLGNTVHVYVDASFSDEGRICGIGGMVYDKAGTLLQWYGENLETAFVKSVMTGFEKNKETVIFELEALAVYAALKFFFKFLKGKNVVVFTDNEGVHGAFVKCWSVSKFASYLIREACEIEENKVGLSERRAKWIMDFILDAQNGRGMIEHRRFTEFVGRLVYAGQVLYWLRPFMGPLHRWKAAIHPGTVALMPRMVMVVLRYLLPFAFRTDAKAEDDFFVLGGSSFVHRICLASFFVSLQVFMMKCWNGEKGEKVEPPTCACPGTAAGAGAPAPAMRGLVEWRYLRLRAKGGDCVVHEYPEDAEVFKLDFGYRGQRLAAAASEVFAALLKARRDRGDLQELVLEQRGLCALCGTPIEPATEADHMPVHQAFRHCAWSLECHRFKTFLESSQATAWTSIVRCPKNALANAPFPRRTGAWAWSGASPIRPIVGPGWYGKPATAFMLDTGLASWADFEWSLHAAAHVSPNCLARALDIMERAWPQGEEHMAKLAVNALIGLSAPSKVFFDDQGHCHYDHVYATEKFVHTVEVLTRLNKRLEGEYQEPRLETEPPTEQEPWRHVEAEQVPLRDAVQVAREQFPRRGLLDTCLVISHAHRMAINEPTAELLRSTRPCHAITYASCQGLTLRGRVWLCDTLNPHFSVKHRNVGASRCTGAELLSVL</sequence>
<reference evidence="2 3" key="1">
    <citation type="submission" date="2016-02" db="EMBL/GenBank/DDBJ databases">
        <title>Genome analysis of coral dinoflagellate symbionts highlights evolutionary adaptations to a symbiotic lifestyle.</title>
        <authorList>
            <person name="Aranda M."/>
            <person name="Li Y."/>
            <person name="Liew Y.J."/>
            <person name="Baumgarten S."/>
            <person name="Simakov O."/>
            <person name="Wilson M."/>
            <person name="Piel J."/>
            <person name="Ashoor H."/>
            <person name="Bougouffa S."/>
            <person name="Bajic V.B."/>
            <person name="Ryu T."/>
            <person name="Ravasi T."/>
            <person name="Bayer T."/>
            <person name="Micklem G."/>
            <person name="Kim H."/>
            <person name="Bhak J."/>
            <person name="Lajeunesse T.C."/>
            <person name="Voolstra C.R."/>
        </authorList>
    </citation>
    <scope>NUCLEOTIDE SEQUENCE [LARGE SCALE GENOMIC DNA]</scope>
    <source>
        <strain evidence="2 3">CCMP2467</strain>
    </source>
</reference>
<dbReference type="Proteomes" id="UP000186817">
    <property type="component" value="Unassembled WGS sequence"/>
</dbReference>
<feature type="region of interest" description="Disordered" evidence="1">
    <location>
        <begin position="310"/>
        <end position="389"/>
    </location>
</feature>
<dbReference type="Gene3D" id="3.30.420.10">
    <property type="entry name" value="Ribonuclease H-like superfamily/Ribonuclease H"/>
    <property type="match status" value="1"/>
</dbReference>
<accession>A0A1Q9ERX0</accession>
<keyword evidence="3" id="KW-1185">Reference proteome</keyword>
<evidence type="ECO:0000256" key="1">
    <source>
        <dbReference type="SAM" id="MobiDB-lite"/>
    </source>
</evidence>
<protein>
    <submittedName>
        <fullName evidence="2">Uncharacterized protein</fullName>
    </submittedName>
</protein>
<organism evidence="2 3">
    <name type="scientific">Symbiodinium microadriaticum</name>
    <name type="common">Dinoflagellate</name>
    <name type="synonym">Zooxanthella microadriatica</name>
    <dbReference type="NCBI Taxonomy" id="2951"/>
    <lineage>
        <taxon>Eukaryota</taxon>
        <taxon>Sar</taxon>
        <taxon>Alveolata</taxon>
        <taxon>Dinophyceae</taxon>
        <taxon>Suessiales</taxon>
        <taxon>Symbiodiniaceae</taxon>
        <taxon>Symbiodinium</taxon>
    </lineage>
</organism>